<keyword evidence="6 9" id="KW-0812">Transmembrane</keyword>
<evidence type="ECO:0000256" key="8">
    <source>
        <dbReference type="ARBA" id="ARBA00023136"/>
    </source>
</evidence>
<evidence type="ECO:0000256" key="7">
    <source>
        <dbReference type="ARBA" id="ARBA00022989"/>
    </source>
</evidence>
<keyword evidence="5" id="KW-0997">Cell inner membrane</keyword>
<evidence type="ECO:0000256" key="1">
    <source>
        <dbReference type="ARBA" id="ARBA00004429"/>
    </source>
</evidence>
<keyword evidence="7 9" id="KW-1133">Transmembrane helix</keyword>
<gene>
    <name evidence="10" type="primary">yfbV</name>
    <name evidence="10" type="ORF">ACFFHT_09775</name>
</gene>
<feature type="transmembrane region" description="Helical" evidence="9">
    <location>
        <begin position="64"/>
        <end position="88"/>
    </location>
</feature>
<evidence type="ECO:0000256" key="5">
    <source>
        <dbReference type="ARBA" id="ARBA00022519"/>
    </source>
</evidence>
<dbReference type="EMBL" id="JBHLWA010000047">
    <property type="protein sequence ID" value="MFC0323834.1"/>
    <property type="molecule type" value="Genomic_DNA"/>
</dbReference>
<dbReference type="NCBIfam" id="NF002493">
    <property type="entry name" value="PRK01816.1"/>
    <property type="match status" value="1"/>
</dbReference>
<comment type="caution">
    <text evidence="10">The sequence shown here is derived from an EMBL/GenBank/DDBJ whole genome shotgun (WGS) entry which is preliminary data.</text>
</comment>
<reference evidence="10 11" key="1">
    <citation type="submission" date="2024-09" db="EMBL/GenBank/DDBJ databases">
        <authorList>
            <person name="Sun Q."/>
            <person name="Mori K."/>
        </authorList>
    </citation>
    <scope>NUCLEOTIDE SEQUENCE [LARGE SCALE GENOMIC DNA]</scope>
    <source>
        <strain evidence="10 11">CCM 7538</strain>
    </source>
</reference>
<evidence type="ECO:0000313" key="11">
    <source>
        <dbReference type="Proteomes" id="UP001589769"/>
    </source>
</evidence>
<comment type="subcellular location">
    <subcellularLocation>
        <location evidence="1">Cell inner membrane</location>
        <topology evidence="1">Multi-pass membrane protein</topology>
    </subcellularLocation>
</comment>
<evidence type="ECO:0000256" key="4">
    <source>
        <dbReference type="ARBA" id="ARBA00022475"/>
    </source>
</evidence>
<evidence type="ECO:0000256" key="9">
    <source>
        <dbReference type="SAM" id="Phobius"/>
    </source>
</evidence>
<keyword evidence="8 9" id="KW-0472">Membrane</keyword>
<sequence>MLFKTIRQGINYANAWKKISGIKKLNMIFPEPRIIKATYFSQQLLMPLLLFTLGWQYFVLGYSIGSIASTLITTLFIISLPLQGFYWLGKRSRKVLSTATLHWYEKIYHQVLLHEALLPMSDRPTFNDLVLLLQKAEKRLDASFWEEI</sequence>
<dbReference type="Proteomes" id="UP001589769">
    <property type="component" value="Unassembled WGS sequence"/>
</dbReference>
<name>A0ABV6HZ03_9PAST</name>
<protein>
    <recommendedName>
        <fullName evidence="3">UPF0208 membrane protein YfbV</fullName>
    </recommendedName>
</protein>
<feature type="transmembrane region" description="Helical" evidence="9">
    <location>
        <begin position="37"/>
        <end position="58"/>
    </location>
</feature>
<evidence type="ECO:0000256" key="2">
    <source>
        <dbReference type="ARBA" id="ARBA00009474"/>
    </source>
</evidence>
<keyword evidence="11" id="KW-1185">Reference proteome</keyword>
<dbReference type="InterPro" id="IPR007334">
    <property type="entry name" value="UPF0208"/>
</dbReference>
<evidence type="ECO:0000256" key="3">
    <source>
        <dbReference type="ARBA" id="ARBA00018831"/>
    </source>
</evidence>
<dbReference type="Pfam" id="PF04217">
    <property type="entry name" value="DUF412"/>
    <property type="match status" value="1"/>
</dbReference>
<comment type="similarity">
    <text evidence="2">Belongs to the UPF0208 family.</text>
</comment>
<dbReference type="RefSeq" id="WP_382375748.1">
    <property type="nucleotide sequence ID" value="NZ_JBHLWA010000047.1"/>
</dbReference>
<evidence type="ECO:0000256" key="6">
    <source>
        <dbReference type="ARBA" id="ARBA00022692"/>
    </source>
</evidence>
<organism evidence="10 11">
    <name type="scientific">Gallibacterium melopsittaci</name>
    <dbReference type="NCBI Taxonomy" id="516063"/>
    <lineage>
        <taxon>Bacteria</taxon>
        <taxon>Pseudomonadati</taxon>
        <taxon>Pseudomonadota</taxon>
        <taxon>Gammaproteobacteria</taxon>
        <taxon>Pasteurellales</taxon>
        <taxon>Pasteurellaceae</taxon>
        <taxon>Gallibacterium</taxon>
    </lineage>
</organism>
<evidence type="ECO:0000313" key="10">
    <source>
        <dbReference type="EMBL" id="MFC0323834.1"/>
    </source>
</evidence>
<proteinExistence type="inferred from homology"/>
<keyword evidence="4" id="KW-1003">Cell membrane</keyword>
<accession>A0ABV6HZ03</accession>